<gene>
    <name evidence="1" type="ORF">CYMTET_29303</name>
</gene>
<comment type="caution">
    <text evidence="1">The sequence shown here is derived from an EMBL/GenBank/DDBJ whole genome shotgun (WGS) entry which is preliminary data.</text>
</comment>
<dbReference type="AlphaFoldDB" id="A0AAE0FLQ8"/>
<dbReference type="Proteomes" id="UP001190700">
    <property type="component" value="Unassembled WGS sequence"/>
</dbReference>
<evidence type="ECO:0000313" key="1">
    <source>
        <dbReference type="EMBL" id="KAK3261810.1"/>
    </source>
</evidence>
<reference evidence="1 2" key="1">
    <citation type="journal article" date="2015" name="Genome Biol. Evol.">
        <title>Comparative Genomics of a Bacterivorous Green Alga Reveals Evolutionary Causalities and Consequences of Phago-Mixotrophic Mode of Nutrition.</title>
        <authorList>
            <person name="Burns J.A."/>
            <person name="Paasch A."/>
            <person name="Narechania A."/>
            <person name="Kim E."/>
        </authorList>
    </citation>
    <scope>NUCLEOTIDE SEQUENCE [LARGE SCALE GENOMIC DNA]</scope>
    <source>
        <strain evidence="1 2">PLY_AMNH</strain>
    </source>
</reference>
<sequence>EGLGIDCALINFSHEEMVRGSQATTAEEAQPNGASGSFDSAECGTQQVRMPDHLRWCEEEAAAVASLDVIYSTERVLWGNSFAYREGTALDDGLSCHMSARAVLAALKQAAEAKKMISTGSLLVYPIFTRKGLPWGCMVHINKTQAAHRLLGGLGLPRFNRGPLAAQMLQNMARAVARGLKKIEDHVEGVHWKAIQTNLTDMREGMNKEMAQGMTPRERLVAAMLQLHEYGKIRKELATKLLRSEQTEQNLTSVLQMEEIPRVLLSILTAVVVMQGTPGAHAYVEDCGARNLCEGGADNKKLQEFIRCSLCVQRRHVYNMFTFVEMSSKGLGGINSVLGIDPARGIDTNYERERRMKIVDVLVQGVSRDAVAMLSETVALLRDWLETSSRQWQLASRSVKLRSGAEGRLNSMGIPLNRSNP</sequence>
<protein>
    <submittedName>
        <fullName evidence="1">Uncharacterized protein</fullName>
    </submittedName>
</protein>
<accession>A0AAE0FLQ8</accession>
<name>A0AAE0FLQ8_9CHLO</name>
<evidence type="ECO:0000313" key="2">
    <source>
        <dbReference type="Proteomes" id="UP001190700"/>
    </source>
</evidence>
<keyword evidence="2" id="KW-1185">Reference proteome</keyword>
<proteinExistence type="predicted"/>
<dbReference type="EMBL" id="LGRX02016650">
    <property type="protein sequence ID" value="KAK3261810.1"/>
    <property type="molecule type" value="Genomic_DNA"/>
</dbReference>
<organism evidence="1 2">
    <name type="scientific">Cymbomonas tetramitiformis</name>
    <dbReference type="NCBI Taxonomy" id="36881"/>
    <lineage>
        <taxon>Eukaryota</taxon>
        <taxon>Viridiplantae</taxon>
        <taxon>Chlorophyta</taxon>
        <taxon>Pyramimonadophyceae</taxon>
        <taxon>Pyramimonadales</taxon>
        <taxon>Pyramimonadaceae</taxon>
        <taxon>Cymbomonas</taxon>
    </lineage>
</organism>
<feature type="non-terminal residue" evidence="1">
    <location>
        <position position="1"/>
    </location>
</feature>